<reference evidence="1 2" key="1">
    <citation type="submission" date="2017-11" db="EMBL/GenBank/DDBJ databases">
        <title>Evolution of Phototrophy in the Chloroflexi Phylum Driven by Horizontal Gene Transfer.</title>
        <authorList>
            <person name="Ward L.M."/>
            <person name="Hemp J."/>
            <person name="Shih P.M."/>
            <person name="Mcglynn S.E."/>
            <person name="Fischer W."/>
        </authorList>
    </citation>
    <scope>NUCLEOTIDE SEQUENCE [LARGE SCALE GENOMIC DNA]</scope>
    <source>
        <strain evidence="1">CP2_2F</strain>
    </source>
</reference>
<name>A0A2M8P084_9CHLR</name>
<dbReference type="Proteomes" id="UP000228921">
    <property type="component" value="Unassembled WGS sequence"/>
</dbReference>
<sequence>MARQAGIFRGGALWQIVSELSERLFGKVATPPPLTVVQPRMERPYLARKRRLPIAFRSSDWDNALDYWGHQCAVCERPRGLWHTLAQDHWIPLSDPRCPGTVPTNILPLCHGEGGCNNSKGNKDPVRWLEERLGKRRAAQKLAQIQAYFAWVAAQGYGCYICGNTVEACGTEGWLCNACGTLISERQAAQLLRCPECECWLRELPHGYHCPRCERTLQPADMPDVEWCPCGRGILDWHYENGEGWWRCRKCGSEWENAE</sequence>
<gene>
    <name evidence="1" type="ORF">CUN51_05615</name>
</gene>
<accession>A0A2M8P084</accession>
<dbReference type="AlphaFoldDB" id="A0A2M8P084"/>
<evidence type="ECO:0000313" key="1">
    <source>
        <dbReference type="EMBL" id="PJF30959.1"/>
    </source>
</evidence>
<proteinExistence type="predicted"/>
<evidence type="ECO:0000313" key="2">
    <source>
        <dbReference type="Proteomes" id="UP000228921"/>
    </source>
</evidence>
<comment type="caution">
    <text evidence="1">The sequence shown here is derived from an EMBL/GenBank/DDBJ whole genome shotgun (WGS) entry which is preliminary data.</text>
</comment>
<protein>
    <submittedName>
        <fullName evidence="1">Uncharacterized protein</fullName>
    </submittedName>
</protein>
<dbReference type="EMBL" id="PGTK01000005">
    <property type="protein sequence ID" value="PJF30959.1"/>
    <property type="molecule type" value="Genomic_DNA"/>
</dbReference>
<dbReference type="Gene3D" id="1.10.30.50">
    <property type="match status" value="1"/>
</dbReference>
<organism evidence="1 2">
    <name type="scientific">Candidatus Thermofonsia Clade 1 bacterium</name>
    <dbReference type="NCBI Taxonomy" id="2364210"/>
    <lineage>
        <taxon>Bacteria</taxon>
        <taxon>Bacillati</taxon>
        <taxon>Chloroflexota</taxon>
        <taxon>Candidatus Thermofontia</taxon>
        <taxon>Candidatus Thermofonsia Clade 1</taxon>
    </lineage>
</organism>